<reference evidence="2 3" key="1">
    <citation type="submission" date="2020-07" db="EMBL/GenBank/DDBJ databases">
        <title>Sequencing the genomes of 1000 actinobacteria strains.</title>
        <authorList>
            <person name="Klenk H.-P."/>
        </authorList>
    </citation>
    <scope>NUCLEOTIDE SEQUENCE [LARGE SCALE GENOMIC DNA]</scope>
    <source>
        <strain evidence="2 3">DSM 18448</strain>
    </source>
</reference>
<feature type="domain" description="RAMA" evidence="1">
    <location>
        <begin position="3"/>
        <end position="56"/>
    </location>
</feature>
<dbReference type="Gene3D" id="3.10.580.10">
    <property type="entry name" value="CBS-domain"/>
    <property type="match status" value="1"/>
</dbReference>
<dbReference type="Pfam" id="PF18755">
    <property type="entry name" value="RAMA"/>
    <property type="match status" value="1"/>
</dbReference>
<dbReference type="Proteomes" id="UP000579605">
    <property type="component" value="Unassembled WGS sequence"/>
</dbReference>
<evidence type="ECO:0000313" key="3">
    <source>
        <dbReference type="Proteomes" id="UP000579605"/>
    </source>
</evidence>
<dbReference type="InterPro" id="IPR040843">
    <property type="entry name" value="RAMA"/>
</dbReference>
<proteinExistence type="predicted"/>
<name>A0A852Z8P0_9ACTN</name>
<sequence length="410" mass="45348">MTRRGSLKLVDGREFATPSKAAATIAKLSAAPGWSVWRVGRDGPTLHELRQELLLSVTEEAAAANGGSTDGGSAARQRFESLNDARKKAEAGTPEKLTVRDLLKFWHLEDRDRAGSAQIAADLANHSLTTVPDFRAVNLDRVVSLVTISEAESAESSDGSVGSVAAPDELNEEDSFDIGLTLGNLLSDQRPLASVEPSASFDQAITIMLLNDYSQVAVLTSPDVLHGAVSWKSIAQAKNADPKASFSSAIIRDAKVFSYSDRLLDVLDVLQKEEFIFVRDFDGRIYGIITAADVVNKYDETATPFFLIGEVDQELRQLIQSAFDKDLVKMAYSNFSSFDKMTMGQYQAVLNDANCWRALGWSLDRTLFIERLNEIRNLRNTVMHFNPDPIRDVDVEKLRHFLNLIRAYNR</sequence>
<dbReference type="AlphaFoldDB" id="A0A852Z8P0"/>
<evidence type="ECO:0000259" key="1">
    <source>
        <dbReference type="Pfam" id="PF18755"/>
    </source>
</evidence>
<dbReference type="SUPFAM" id="SSF54631">
    <property type="entry name" value="CBS-domain pair"/>
    <property type="match status" value="1"/>
</dbReference>
<accession>A0A852Z8P0</accession>
<dbReference type="InterPro" id="IPR046342">
    <property type="entry name" value="CBS_dom_sf"/>
</dbReference>
<gene>
    <name evidence="2" type="ORF">F4554_000860</name>
</gene>
<keyword evidence="3" id="KW-1185">Reference proteome</keyword>
<organism evidence="2 3">
    <name type="scientific">Actinopolymorpha rutila</name>
    <dbReference type="NCBI Taxonomy" id="446787"/>
    <lineage>
        <taxon>Bacteria</taxon>
        <taxon>Bacillati</taxon>
        <taxon>Actinomycetota</taxon>
        <taxon>Actinomycetes</taxon>
        <taxon>Propionibacteriales</taxon>
        <taxon>Actinopolymorphaceae</taxon>
        <taxon>Actinopolymorpha</taxon>
    </lineage>
</organism>
<evidence type="ECO:0000313" key="2">
    <source>
        <dbReference type="EMBL" id="NYH88222.1"/>
    </source>
</evidence>
<protein>
    <submittedName>
        <fullName evidence="2">Putative transcriptional regulator</fullName>
    </submittedName>
</protein>
<comment type="caution">
    <text evidence="2">The sequence shown here is derived from an EMBL/GenBank/DDBJ whole genome shotgun (WGS) entry which is preliminary data.</text>
</comment>
<dbReference type="EMBL" id="JACBZH010000001">
    <property type="protein sequence ID" value="NYH88222.1"/>
    <property type="molecule type" value="Genomic_DNA"/>
</dbReference>